<sequence length="168" mass="18764">MIKNILLIASCMLIISCASKQHKAEKLVKSYLATHLNDPASYDAVSFGDIDTVFKRYAETKQYDSIRSANIAAKQKVDKIRDTLMNLITTSKMAYMEALKRQMQYEADTGTLSKTIRSNELLFKGPIKGWSIAHSYHAKNAAGFIVLHNAQFRLDSDLTAVVSAQDGR</sequence>
<dbReference type="STRING" id="652787.SAMN05216490_0963"/>
<dbReference type="RefSeq" id="WP_157682047.1">
    <property type="nucleotide sequence ID" value="NZ_LT629740.1"/>
</dbReference>
<dbReference type="AlphaFoldDB" id="A0A1H1RBT3"/>
<organism evidence="1 2">
    <name type="scientific">Mucilaginibacter mallensis</name>
    <dbReference type="NCBI Taxonomy" id="652787"/>
    <lineage>
        <taxon>Bacteria</taxon>
        <taxon>Pseudomonadati</taxon>
        <taxon>Bacteroidota</taxon>
        <taxon>Sphingobacteriia</taxon>
        <taxon>Sphingobacteriales</taxon>
        <taxon>Sphingobacteriaceae</taxon>
        <taxon>Mucilaginibacter</taxon>
    </lineage>
</organism>
<evidence type="ECO:0000313" key="1">
    <source>
        <dbReference type="EMBL" id="SDS33182.1"/>
    </source>
</evidence>
<dbReference type="PROSITE" id="PS51257">
    <property type="entry name" value="PROKAR_LIPOPROTEIN"/>
    <property type="match status" value="1"/>
</dbReference>
<protein>
    <submittedName>
        <fullName evidence="1">Uncharacterized protein</fullName>
    </submittedName>
</protein>
<proteinExistence type="predicted"/>
<gene>
    <name evidence="1" type="ORF">SAMN05216490_0963</name>
</gene>
<dbReference type="Proteomes" id="UP000199679">
    <property type="component" value="Chromosome I"/>
</dbReference>
<name>A0A1H1RBT3_MUCMA</name>
<evidence type="ECO:0000313" key="2">
    <source>
        <dbReference type="Proteomes" id="UP000199679"/>
    </source>
</evidence>
<reference evidence="1 2" key="1">
    <citation type="submission" date="2016-10" db="EMBL/GenBank/DDBJ databases">
        <authorList>
            <person name="de Groot N.N."/>
        </authorList>
    </citation>
    <scope>NUCLEOTIDE SEQUENCE [LARGE SCALE GENOMIC DNA]</scope>
    <source>
        <strain evidence="1 2">MP1X4</strain>
    </source>
</reference>
<keyword evidence="2" id="KW-1185">Reference proteome</keyword>
<accession>A0A1H1RBT3</accession>
<dbReference type="OrthoDB" id="799204at2"/>
<dbReference type="EMBL" id="LT629740">
    <property type="protein sequence ID" value="SDS33182.1"/>
    <property type="molecule type" value="Genomic_DNA"/>
</dbReference>